<dbReference type="InterPro" id="IPR013666">
    <property type="entry name" value="PH_pln"/>
</dbReference>
<protein>
    <recommendedName>
        <fullName evidence="1">PH domain-containing protein</fullName>
    </recommendedName>
</protein>
<evidence type="ECO:0000313" key="3">
    <source>
        <dbReference type="Proteomes" id="UP000825729"/>
    </source>
</evidence>
<dbReference type="InterPro" id="IPR040269">
    <property type="entry name" value="VAB"/>
</dbReference>
<dbReference type="PANTHER" id="PTHR31351:SF2">
    <property type="entry name" value="PHOSPHOINOSITIDE BINDING PROTEIN"/>
    <property type="match status" value="1"/>
</dbReference>
<dbReference type="AlphaFoldDB" id="A0AAV7EKN3"/>
<evidence type="ECO:0000313" key="2">
    <source>
        <dbReference type="EMBL" id="KAG9449194.1"/>
    </source>
</evidence>
<dbReference type="SMART" id="SM00233">
    <property type="entry name" value="PH"/>
    <property type="match status" value="1"/>
</dbReference>
<dbReference type="PANTHER" id="PTHR31351">
    <property type="entry name" value="EXPRESSED PROTEIN"/>
    <property type="match status" value="1"/>
</dbReference>
<dbReference type="Proteomes" id="UP000825729">
    <property type="component" value="Unassembled WGS sequence"/>
</dbReference>
<dbReference type="Pfam" id="PF05703">
    <property type="entry name" value="Auxin_canalis"/>
    <property type="match status" value="1"/>
</dbReference>
<proteinExistence type="predicted"/>
<feature type="domain" description="PH" evidence="1">
    <location>
        <begin position="325"/>
        <end position="431"/>
    </location>
</feature>
<comment type="caution">
    <text evidence="2">The sequence shown here is derived from an EMBL/GenBank/DDBJ whole genome shotgun (WGS) entry which is preliminary data.</text>
</comment>
<dbReference type="InterPro" id="IPR001849">
    <property type="entry name" value="PH_domain"/>
</dbReference>
<dbReference type="PROSITE" id="PS50003">
    <property type="entry name" value="PH_DOMAIN"/>
    <property type="match status" value="1"/>
</dbReference>
<organism evidence="2 3">
    <name type="scientific">Aristolochia fimbriata</name>
    <name type="common">White veined hardy Dutchman's pipe vine</name>
    <dbReference type="NCBI Taxonomy" id="158543"/>
    <lineage>
        <taxon>Eukaryota</taxon>
        <taxon>Viridiplantae</taxon>
        <taxon>Streptophyta</taxon>
        <taxon>Embryophyta</taxon>
        <taxon>Tracheophyta</taxon>
        <taxon>Spermatophyta</taxon>
        <taxon>Magnoliopsida</taxon>
        <taxon>Magnoliidae</taxon>
        <taxon>Piperales</taxon>
        <taxon>Aristolochiaceae</taxon>
        <taxon>Aristolochia</taxon>
    </lineage>
</organism>
<dbReference type="Gene3D" id="2.30.29.30">
    <property type="entry name" value="Pleckstrin-homology domain (PH domain)/Phosphotyrosine-binding domain (PTB)"/>
    <property type="match status" value="1"/>
</dbReference>
<sequence length="442" mass="48008">MNQSSYAGKCMSNRLENIDEESPASWLPFSVPPPETPIEPMEFLARSWSLSALELSRALADSYNQSNNFQCCALRCSEGQEIQDTNSGAPLSSAAKVLPPETNQRFGHTLPVMAESTAGDSPPISPKEREEIKEWLLLQQALDPEFLWKQRVIGNAVYKSAVRGKTVGRWLKDQKERKKEENRTQNAQLHAAVSVAAVAAAVAAVTATTATAPDQLAARETARSKTLAAVASAAALVASHCVEMAEDLGADHDQMLKAIGSAVNVQTSGDIMTLTAGAATALRGATALRARLLKGGRPAVLCPGDGTIELTGENEKNKALCALNFVSAGGELLKRTRKGVLHWKQVSIYVNSNMEVVVKMKSKHMAGTFVKKKKSVVTDICCNVPVWPGREDGGEKRAYFGIRTPERLVEFECKTESERKMWIEGIRHMLHSNANKHTTVSL</sequence>
<keyword evidence="3" id="KW-1185">Reference proteome</keyword>
<gene>
    <name evidence="2" type="ORF">H6P81_009159</name>
</gene>
<reference evidence="2 3" key="1">
    <citation type="submission" date="2021-07" db="EMBL/GenBank/DDBJ databases">
        <title>The Aristolochia fimbriata genome: insights into angiosperm evolution, floral development and chemical biosynthesis.</title>
        <authorList>
            <person name="Jiao Y."/>
        </authorList>
    </citation>
    <scope>NUCLEOTIDE SEQUENCE [LARGE SCALE GENOMIC DNA]</scope>
    <source>
        <strain evidence="2">IBCAS-2021</strain>
        <tissue evidence="2">Leaf</tissue>
    </source>
</reference>
<evidence type="ECO:0000259" key="1">
    <source>
        <dbReference type="PROSITE" id="PS50003"/>
    </source>
</evidence>
<name>A0AAV7EKN3_ARIFI</name>
<dbReference type="Pfam" id="PF08458">
    <property type="entry name" value="PH_2"/>
    <property type="match status" value="1"/>
</dbReference>
<dbReference type="InterPro" id="IPR008546">
    <property type="entry name" value="VAN3-bd-like_auxin_canal"/>
</dbReference>
<accession>A0AAV7EKN3</accession>
<dbReference type="EMBL" id="JAINDJ010000004">
    <property type="protein sequence ID" value="KAG9449194.1"/>
    <property type="molecule type" value="Genomic_DNA"/>
</dbReference>
<dbReference type="InterPro" id="IPR011993">
    <property type="entry name" value="PH-like_dom_sf"/>
</dbReference>
<dbReference type="SUPFAM" id="SSF50729">
    <property type="entry name" value="PH domain-like"/>
    <property type="match status" value="1"/>
</dbReference>